<protein>
    <submittedName>
        <fullName evidence="2">Uncharacterized protein</fullName>
    </submittedName>
</protein>
<organism evidence="2">
    <name type="scientific">Cuerna arida</name>
    <dbReference type="NCBI Taxonomy" id="1464854"/>
    <lineage>
        <taxon>Eukaryota</taxon>
        <taxon>Metazoa</taxon>
        <taxon>Ecdysozoa</taxon>
        <taxon>Arthropoda</taxon>
        <taxon>Hexapoda</taxon>
        <taxon>Insecta</taxon>
        <taxon>Pterygota</taxon>
        <taxon>Neoptera</taxon>
        <taxon>Paraneoptera</taxon>
        <taxon>Hemiptera</taxon>
        <taxon>Auchenorrhyncha</taxon>
        <taxon>Membracoidea</taxon>
        <taxon>Cicadellidae</taxon>
        <taxon>Cicadellinae</taxon>
        <taxon>Proconiini</taxon>
        <taxon>Cuerna</taxon>
    </lineage>
</organism>
<evidence type="ECO:0000256" key="1">
    <source>
        <dbReference type="SAM" id="Coils"/>
    </source>
</evidence>
<reference evidence="2" key="1">
    <citation type="submission" date="2015-11" db="EMBL/GenBank/DDBJ databases">
        <title>De novo transcriptome assembly of four potential Pierce s Disease insect vectors from Arizona vineyards.</title>
        <authorList>
            <person name="Tassone E.E."/>
        </authorList>
    </citation>
    <scope>NUCLEOTIDE SEQUENCE</scope>
</reference>
<dbReference type="AlphaFoldDB" id="A0A1B6ERA4"/>
<keyword evidence="1" id="KW-0175">Coiled coil</keyword>
<proteinExistence type="predicted"/>
<dbReference type="Gene3D" id="1.20.5.340">
    <property type="match status" value="1"/>
</dbReference>
<name>A0A1B6ERA4_9HEMI</name>
<feature type="coiled-coil region" evidence="1">
    <location>
        <begin position="71"/>
        <end position="119"/>
    </location>
</feature>
<accession>A0A1B6ERA4</accession>
<evidence type="ECO:0000313" key="2">
    <source>
        <dbReference type="EMBL" id="JAS40501.1"/>
    </source>
</evidence>
<dbReference type="EMBL" id="GECZ01029268">
    <property type="protein sequence ID" value="JAS40501.1"/>
    <property type="molecule type" value="Transcribed_RNA"/>
</dbReference>
<feature type="non-terminal residue" evidence="2">
    <location>
        <position position="1"/>
    </location>
</feature>
<gene>
    <name evidence="2" type="ORF">g.2917</name>
</gene>
<sequence>FVKDQIGADAAALPFDLTSQDAPSCSYTASEPQIQQSLPDFLSHNVPKRPSNPVPSNNDYKVLYEQEIIRNNFLQLKCVSHEQQIEQLNRQLSECEKGLQMKTTQIASLKSEVRSLTQKLSGQMNGSVENEMSRMADRADDLVQHLKQVIDDIKLMANKVEKK</sequence>